<evidence type="ECO:0000313" key="9">
    <source>
        <dbReference type="Proteomes" id="UP000245464"/>
    </source>
</evidence>
<reference evidence="6" key="2">
    <citation type="submission" date="2021-05" db="EMBL/GenBank/DDBJ databases">
        <authorList>
            <person name="Moolhuijzen P.M."/>
            <person name="Moffat C.S."/>
        </authorList>
    </citation>
    <scope>NUCLEOTIDE SEQUENCE</scope>
    <source>
        <strain evidence="6">86-124</strain>
    </source>
</reference>
<evidence type="ECO:0000313" key="6">
    <source>
        <dbReference type="EMBL" id="KAI1507149.1"/>
    </source>
</evidence>
<dbReference type="Proteomes" id="UP000249757">
    <property type="component" value="Unassembled WGS sequence"/>
</dbReference>
<evidence type="ECO:0000313" key="2">
    <source>
        <dbReference type="EMBL" id="KAF7566132.1"/>
    </source>
</evidence>
<dbReference type="EMBL" id="NQIK02000009">
    <property type="protein sequence ID" value="KAF7566132.1"/>
    <property type="molecule type" value="Genomic_DNA"/>
</dbReference>
<gene>
    <name evidence="8" type="ORF">Ptr86124_001532</name>
    <name evidence="7" type="ORF">Ptr86124_005138</name>
    <name evidence="6" type="ORF">Ptr86124_013899</name>
    <name evidence="5" type="ORF">PtrM4_059340</name>
    <name evidence="4" type="ORF">PtrM4_079420</name>
    <name evidence="3" type="ORF">PtrM4_104650</name>
    <name evidence="1" type="ORF">PtrM4_144050</name>
    <name evidence="2" type="ORF">PtrM4_144520</name>
</gene>
<evidence type="ECO:0000313" key="1">
    <source>
        <dbReference type="EMBL" id="KAF7566085.1"/>
    </source>
</evidence>
<dbReference type="EMBL" id="NQIK02000003">
    <property type="protein sequence ID" value="KAF7573037.1"/>
    <property type="molecule type" value="Genomic_DNA"/>
</dbReference>
<evidence type="ECO:0000313" key="4">
    <source>
        <dbReference type="EMBL" id="KAF7573037.1"/>
    </source>
</evidence>
<organism evidence="1 9">
    <name type="scientific">Pyrenophora tritici-repentis</name>
    <dbReference type="NCBI Taxonomy" id="45151"/>
    <lineage>
        <taxon>Eukaryota</taxon>
        <taxon>Fungi</taxon>
        <taxon>Dikarya</taxon>
        <taxon>Ascomycota</taxon>
        <taxon>Pezizomycotina</taxon>
        <taxon>Dothideomycetes</taxon>
        <taxon>Pleosporomycetidae</taxon>
        <taxon>Pleosporales</taxon>
        <taxon>Pleosporineae</taxon>
        <taxon>Pleosporaceae</taxon>
        <taxon>Pyrenophora</taxon>
    </lineage>
</organism>
<dbReference type="EMBL" id="NQIK02000005">
    <property type="protein sequence ID" value="KAF7570463.1"/>
    <property type="molecule type" value="Genomic_DNA"/>
</dbReference>
<dbReference type="EMBL" id="NQIK02000002">
    <property type="protein sequence ID" value="KAF7574311.1"/>
    <property type="molecule type" value="Genomic_DNA"/>
</dbReference>
<evidence type="ECO:0000313" key="8">
    <source>
        <dbReference type="EMBL" id="KAI1518404.1"/>
    </source>
</evidence>
<dbReference type="Proteomes" id="UP000245464">
    <property type="component" value="Chromosome 5"/>
</dbReference>
<dbReference type="AlphaFoldDB" id="A0A834RME3"/>
<dbReference type="EMBL" id="NRDI02000054">
    <property type="protein sequence ID" value="KAI1507149.1"/>
    <property type="molecule type" value="Genomic_DNA"/>
</dbReference>
<dbReference type="Proteomes" id="UP000245464">
    <property type="component" value="Chromosome 9"/>
</dbReference>
<evidence type="ECO:0000313" key="5">
    <source>
        <dbReference type="EMBL" id="KAF7574311.1"/>
    </source>
</evidence>
<protein>
    <submittedName>
        <fullName evidence="1">Uncharacterized protein</fullName>
    </submittedName>
</protein>
<reference evidence="10" key="4">
    <citation type="journal article" date="2022" name="Microb. Genom.">
        <title>A global pangenome for the wheat fungal pathogen Pyrenophora tritici-repentis and prediction of effector protein structural homology.</title>
        <authorList>
            <person name="Moolhuijzen P.M."/>
            <person name="See P.T."/>
            <person name="Shi G."/>
            <person name="Powell H.R."/>
            <person name="Cockram J."/>
            <person name="Jorgensen L.N."/>
            <person name="Benslimane H."/>
            <person name="Strelkov S.E."/>
            <person name="Turner J."/>
            <person name="Liu Z."/>
            <person name="Moffat C.S."/>
        </authorList>
    </citation>
    <scope>NUCLEOTIDE SEQUENCE [LARGE SCALE GENOMIC DNA]</scope>
</reference>
<dbReference type="Proteomes" id="UP000245464">
    <property type="component" value="Chromosome 3"/>
</dbReference>
<dbReference type="Proteomes" id="UP000245464">
    <property type="component" value="Chromosome 2"/>
</dbReference>
<proteinExistence type="predicted"/>
<evidence type="ECO:0000313" key="10">
    <source>
        <dbReference type="Proteomes" id="UP000249757"/>
    </source>
</evidence>
<name>A0A834RME3_9PLEO</name>
<dbReference type="EMBL" id="NRDI02000002">
    <property type="protein sequence ID" value="KAI1518404.1"/>
    <property type="molecule type" value="Genomic_DNA"/>
</dbReference>
<evidence type="ECO:0000313" key="7">
    <source>
        <dbReference type="EMBL" id="KAI1516601.1"/>
    </source>
</evidence>
<dbReference type="EMBL" id="NQIK02000009">
    <property type="protein sequence ID" value="KAF7566085.1"/>
    <property type="molecule type" value="Genomic_DNA"/>
</dbReference>
<keyword evidence="10" id="KW-1185">Reference proteome</keyword>
<comment type="caution">
    <text evidence="1">The sequence shown here is derived from an EMBL/GenBank/DDBJ whole genome shotgun (WGS) entry which is preliminary data.</text>
</comment>
<evidence type="ECO:0000313" key="3">
    <source>
        <dbReference type="EMBL" id="KAF7570463.1"/>
    </source>
</evidence>
<reference evidence="6" key="3">
    <citation type="journal article" date="2022" name="bioRxiv">
        <title>A global pangenome for the wheat fungal pathogen Pyrenophora tritici-repentis and prediction of effector protein structural homology.</title>
        <authorList>
            <person name="Moolhuijzen P."/>
            <person name="See P.T."/>
            <person name="Shi G."/>
            <person name="Powell H.R."/>
            <person name="Cockram J."/>
            <person name="Jorgensen L.N."/>
            <person name="Benslimane H."/>
            <person name="Strelkov S.E."/>
            <person name="Turner J."/>
            <person name="Liu Z."/>
            <person name="Moffat C.S."/>
        </authorList>
    </citation>
    <scope>NUCLEOTIDE SEQUENCE</scope>
    <source>
        <strain evidence="6">86-124</strain>
    </source>
</reference>
<accession>A0A834RME3</accession>
<sequence>MATGSAVTRVTVILNTPDDWFNWIFLCRDFAKDHKIWQYVNPDTPKESLPDLEAANPKPQLTDYKARASKLSDLSTEDRDSYRWEVEQWRLDEITLQKQERALVQLNTEITRSIATRHLYLIQDLPTVYDRLVALKKQFCPSTADRSRDLIARYTNLKTAPRNLKKLDEWMADWIHITSQCQSINLPETTSYRPQEDFLIACQAHYPNYATTCLDQIYEHEINGTNLLSLPAYVEKMTKYIRRAAQTTATESSVLSTSAAKLGIANLPCVCGLSHALPDCWILNPLHPGRPKDWTPAPIGVRKVEQAQKDPKISKQIKDALNEWASRQQYRDKIQVDDGQPPSGGTSFVVHLLDTGQLSPTH</sequence>
<dbReference type="EMBL" id="NRDI02000005">
    <property type="protein sequence ID" value="KAI1516601.1"/>
    <property type="molecule type" value="Genomic_DNA"/>
</dbReference>
<reference evidence="1 9" key="1">
    <citation type="journal article" date="2018" name="BMC Genomics">
        <title>Comparative genomics of the wheat fungal pathogen Pyrenophora tritici-repentis reveals chromosomal variations and genome plasticity.</title>
        <authorList>
            <person name="Moolhuijzen P."/>
            <person name="See P.T."/>
            <person name="Hane J.K."/>
            <person name="Shi G."/>
            <person name="Liu Z."/>
            <person name="Oliver R.P."/>
            <person name="Moffat C.S."/>
        </authorList>
    </citation>
    <scope>NUCLEOTIDE SEQUENCE [LARGE SCALE GENOMIC DNA]</scope>
    <source>
        <strain evidence="1">M4</strain>
    </source>
</reference>